<keyword evidence="1" id="KW-0285">Flavoprotein</keyword>
<dbReference type="EMBL" id="PFWP01000049">
    <property type="protein sequence ID" value="PJA49541.1"/>
    <property type="molecule type" value="Genomic_DNA"/>
</dbReference>
<dbReference type="InterPro" id="IPR005025">
    <property type="entry name" value="FMN_Rdtase-like_dom"/>
</dbReference>
<dbReference type="InterPro" id="IPR051796">
    <property type="entry name" value="ISF_SsuE-like"/>
</dbReference>
<dbReference type="Gene3D" id="3.40.50.360">
    <property type="match status" value="1"/>
</dbReference>
<sequence length="94" mass="10639">MKSTKILSICGSPRKGNSEAIALKIQQLLKEKGVENEVVLLREKKINHCLGCVEYCNQKQECRIQDDMAEIMGKMEKVDGFVFISPNYFNMPTG</sequence>
<evidence type="ECO:0000256" key="2">
    <source>
        <dbReference type="ARBA" id="ARBA00022643"/>
    </source>
</evidence>
<feature type="non-terminal residue" evidence="4">
    <location>
        <position position="94"/>
    </location>
</feature>
<comment type="caution">
    <text evidence="4">The sequence shown here is derived from an EMBL/GenBank/DDBJ whole genome shotgun (WGS) entry which is preliminary data.</text>
</comment>
<evidence type="ECO:0000313" key="5">
    <source>
        <dbReference type="Proteomes" id="UP000230062"/>
    </source>
</evidence>
<dbReference type="PANTHER" id="PTHR43278">
    <property type="entry name" value="NAD(P)H-DEPENDENT FMN-CONTAINING OXIDOREDUCTASE YWQN-RELATED"/>
    <property type="match status" value="1"/>
</dbReference>
<protein>
    <submittedName>
        <fullName evidence="4">Flavodoxin family protein</fullName>
    </submittedName>
</protein>
<proteinExistence type="predicted"/>
<reference evidence="5" key="1">
    <citation type="submission" date="2017-09" db="EMBL/GenBank/DDBJ databases">
        <title>Depth-based differentiation of microbial function through sediment-hosted aquifers and enrichment of novel symbionts in the deep terrestrial subsurface.</title>
        <authorList>
            <person name="Probst A.J."/>
            <person name="Ladd B."/>
            <person name="Jarett J.K."/>
            <person name="Geller-Mcgrath D.E."/>
            <person name="Sieber C.M.K."/>
            <person name="Emerson J.B."/>
            <person name="Anantharaman K."/>
            <person name="Thomas B.C."/>
            <person name="Malmstrom R."/>
            <person name="Stieglmeier M."/>
            <person name="Klingl A."/>
            <person name="Woyke T."/>
            <person name="Ryan C.M."/>
            <person name="Banfield J.F."/>
        </authorList>
    </citation>
    <scope>NUCLEOTIDE SEQUENCE [LARGE SCALE GENOMIC DNA]</scope>
</reference>
<dbReference type="Proteomes" id="UP000230062">
    <property type="component" value="Unassembled WGS sequence"/>
</dbReference>
<evidence type="ECO:0000256" key="1">
    <source>
        <dbReference type="ARBA" id="ARBA00022630"/>
    </source>
</evidence>
<evidence type="ECO:0000259" key="3">
    <source>
        <dbReference type="Pfam" id="PF03358"/>
    </source>
</evidence>
<name>A0A2M7XLI2_9BACT</name>
<dbReference type="AlphaFoldDB" id="A0A2M7XLI2"/>
<dbReference type="SUPFAM" id="SSF52218">
    <property type="entry name" value="Flavoproteins"/>
    <property type="match status" value="1"/>
</dbReference>
<evidence type="ECO:0000313" key="4">
    <source>
        <dbReference type="EMBL" id="PJA49541.1"/>
    </source>
</evidence>
<accession>A0A2M7XLI2</accession>
<dbReference type="Pfam" id="PF03358">
    <property type="entry name" value="FMN_red"/>
    <property type="match status" value="1"/>
</dbReference>
<dbReference type="InterPro" id="IPR029039">
    <property type="entry name" value="Flavoprotein-like_sf"/>
</dbReference>
<dbReference type="GO" id="GO:0016491">
    <property type="term" value="F:oxidoreductase activity"/>
    <property type="evidence" value="ECO:0007669"/>
    <property type="project" value="InterPro"/>
</dbReference>
<keyword evidence="2" id="KW-0288">FMN</keyword>
<gene>
    <name evidence="4" type="ORF">CO169_01730</name>
</gene>
<organism evidence="4 5">
    <name type="scientific">Candidatus Shapirobacteria bacterium CG_4_9_14_3_um_filter_39_13</name>
    <dbReference type="NCBI Taxonomy" id="1974479"/>
    <lineage>
        <taxon>Bacteria</taxon>
        <taxon>Candidatus Shapironibacteriota</taxon>
    </lineage>
</organism>
<feature type="domain" description="NADPH-dependent FMN reductase-like" evidence="3">
    <location>
        <begin position="4"/>
        <end position="94"/>
    </location>
</feature>
<dbReference type="PANTHER" id="PTHR43278:SF4">
    <property type="entry name" value="NAD(P)H-DEPENDENT FMN-CONTAINING OXIDOREDUCTASE YWQN-RELATED"/>
    <property type="match status" value="1"/>
</dbReference>